<gene>
    <name evidence="12" type="primary">inx</name>
    <name evidence="13" type="ORF">KUF71_002301</name>
</gene>
<evidence type="ECO:0000256" key="2">
    <source>
        <dbReference type="ARBA" id="ARBA00004651"/>
    </source>
</evidence>
<evidence type="ECO:0000256" key="7">
    <source>
        <dbReference type="ARBA" id="ARBA00022949"/>
    </source>
</evidence>
<comment type="caution">
    <text evidence="13">The sequence shown here is derived from an EMBL/GenBank/DDBJ whole genome shotgun (WGS) entry which is preliminary data.</text>
</comment>
<dbReference type="Proteomes" id="UP001219518">
    <property type="component" value="Unassembled WGS sequence"/>
</dbReference>
<evidence type="ECO:0000256" key="10">
    <source>
        <dbReference type="ARBA" id="ARBA00023136"/>
    </source>
</evidence>
<dbReference type="PROSITE" id="PS51013">
    <property type="entry name" value="PANNEXIN"/>
    <property type="match status" value="1"/>
</dbReference>
<evidence type="ECO:0000256" key="4">
    <source>
        <dbReference type="ARBA" id="ARBA00022475"/>
    </source>
</evidence>
<dbReference type="Pfam" id="PF00876">
    <property type="entry name" value="Innexin"/>
    <property type="match status" value="1"/>
</dbReference>
<sequence>MALIGLVSSLAGFVKVRYLIDKAIIDNIVFRCHYRVTSAILFLCCIIVTANNLIGDPISCINDNAVPTHVLNTYCWITYTFTLPHQQGQPKGSYVAHPGLGNYVEHEDAPRYHSYYQWVPFMLFFQGILFYVPHWIWKNWEEGKVRMISDGMRGALIGPKENRRDKVNRLVQYIMDTLHMHNFYAAGYFLCEALNFANVVGNIFFMDLFLGGAFLSYGTDVIRFSGMNQENRTDPMIAVFPRMTKCTFHKFGASGSLQKHDALCVLALNILNEKIYIFLWFWLIVLAVMSGIVLLYSSALVVLPSVRELVLKWHFRVGSQNEVAILTRKTQIGDFLLLHLLSQNMNMMVYGEVLNELCNKMYNGNNLPTAPSTLELSPIYPSEKLSKMGRETEA</sequence>
<organism evidence="13 14">
    <name type="scientific">Frankliniella fusca</name>
    <dbReference type="NCBI Taxonomy" id="407009"/>
    <lineage>
        <taxon>Eukaryota</taxon>
        <taxon>Metazoa</taxon>
        <taxon>Ecdysozoa</taxon>
        <taxon>Arthropoda</taxon>
        <taxon>Hexapoda</taxon>
        <taxon>Insecta</taxon>
        <taxon>Pterygota</taxon>
        <taxon>Neoptera</taxon>
        <taxon>Paraneoptera</taxon>
        <taxon>Thysanoptera</taxon>
        <taxon>Terebrantia</taxon>
        <taxon>Thripoidea</taxon>
        <taxon>Thripidae</taxon>
        <taxon>Frankliniella</taxon>
    </lineage>
</organism>
<feature type="transmembrane region" description="Helical" evidence="12">
    <location>
        <begin position="115"/>
        <end position="137"/>
    </location>
</feature>
<feature type="transmembrane region" description="Helical" evidence="12">
    <location>
        <begin position="275"/>
        <end position="303"/>
    </location>
</feature>
<comment type="similarity">
    <text evidence="12">Belongs to the pannexin family.</text>
</comment>
<name>A0AAE1HNM1_9NEOP</name>
<evidence type="ECO:0000256" key="6">
    <source>
        <dbReference type="ARBA" id="ARBA00022868"/>
    </source>
</evidence>
<proteinExistence type="inferred from homology"/>
<keyword evidence="10 12" id="KW-0472">Membrane</keyword>
<dbReference type="InterPro" id="IPR000990">
    <property type="entry name" value="Innexin"/>
</dbReference>
<reference evidence="13" key="1">
    <citation type="submission" date="2021-07" db="EMBL/GenBank/DDBJ databases">
        <authorList>
            <person name="Catto M.A."/>
            <person name="Jacobson A."/>
            <person name="Kennedy G."/>
            <person name="Labadie P."/>
            <person name="Hunt B.G."/>
            <person name="Srinivasan R."/>
        </authorList>
    </citation>
    <scope>NUCLEOTIDE SEQUENCE</scope>
    <source>
        <strain evidence="13">PL_HMW_Pooled</strain>
        <tissue evidence="13">Head</tissue>
    </source>
</reference>
<feature type="transmembrane region" description="Helical" evidence="12">
    <location>
        <begin position="183"/>
        <end position="205"/>
    </location>
</feature>
<dbReference type="GO" id="GO:0005886">
    <property type="term" value="C:plasma membrane"/>
    <property type="evidence" value="ECO:0007669"/>
    <property type="project" value="UniProtKB-SubCell"/>
</dbReference>
<evidence type="ECO:0000313" key="14">
    <source>
        <dbReference type="Proteomes" id="UP001219518"/>
    </source>
</evidence>
<dbReference type="GO" id="GO:0034220">
    <property type="term" value="P:monoatomic ion transmembrane transport"/>
    <property type="evidence" value="ECO:0007669"/>
    <property type="project" value="UniProtKB-KW"/>
</dbReference>
<keyword evidence="11 12" id="KW-0407">Ion channel</keyword>
<keyword evidence="7" id="KW-0965">Cell junction</keyword>
<feature type="transmembrane region" description="Helical" evidence="12">
    <location>
        <begin position="32"/>
        <end position="54"/>
    </location>
</feature>
<dbReference type="PANTHER" id="PTHR11893">
    <property type="entry name" value="INNEXIN"/>
    <property type="match status" value="1"/>
</dbReference>
<dbReference type="GO" id="GO:0005243">
    <property type="term" value="F:gap junction channel activity"/>
    <property type="evidence" value="ECO:0007669"/>
    <property type="project" value="TreeGrafter"/>
</dbReference>
<evidence type="ECO:0000256" key="1">
    <source>
        <dbReference type="ARBA" id="ARBA00004610"/>
    </source>
</evidence>
<evidence type="ECO:0000256" key="12">
    <source>
        <dbReference type="RuleBase" id="RU010713"/>
    </source>
</evidence>
<evidence type="ECO:0000256" key="9">
    <source>
        <dbReference type="ARBA" id="ARBA00023065"/>
    </source>
</evidence>
<keyword evidence="8 12" id="KW-1133">Transmembrane helix</keyword>
<evidence type="ECO:0000256" key="3">
    <source>
        <dbReference type="ARBA" id="ARBA00022448"/>
    </source>
</evidence>
<keyword evidence="14" id="KW-1185">Reference proteome</keyword>
<dbReference type="PANTHER" id="PTHR11893:SF37">
    <property type="entry name" value="INNEXIN INX3"/>
    <property type="match status" value="1"/>
</dbReference>
<reference evidence="13" key="2">
    <citation type="journal article" date="2023" name="BMC Genomics">
        <title>Pest status, molecular evolution, and epigenetic factors derived from the genome assembly of Frankliniella fusca, a thysanopteran phytovirus vector.</title>
        <authorList>
            <person name="Catto M.A."/>
            <person name="Labadie P.E."/>
            <person name="Jacobson A.L."/>
            <person name="Kennedy G.G."/>
            <person name="Srinivasan R."/>
            <person name="Hunt B.G."/>
        </authorList>
    </citation>
    <scope>NUCLEOTIDE SEQUENCE</scope>
    <source>
        <strain evidence="13">PL_HMW_Pooled</strain>
    </source>
</reference>
<keyword evidence="9 12" id="KW-0406">Ion transport</keyword>
<dbReference type="GO" id="GO:0007602">
    <property type="term" value="P:phototransduction"/>
    <property type="evidence" value="ECO:0007669"/>
    <property type="project" value="TreeGrafter"/>
</dbReference>
<accession>A0AAE1HNM1</accession>
<dbReference type="GO" id="GO:0005921">
    <property type="term" value="C:gap junction"/>
    <property type="evidence" value="ECO:0007669"/>
    <property type="project" value="UniProtKB-SubCell"/>
</dbReference>
<comment type="function">
    <text evidence="12">Structural component of the gap junctions.</text>
</comment>
<evidence type="ECO:0000313" key="13">
    <source>
        <dbReference type="EMBL" id="KAK3923971.1"/>
    </source>
</evidence>
<comment type="subcellular location">
    <subcellularLocation>
        <location evidence="1">Cell junction</location>
        <location evidence="1">Gap junction</location>
    </subcellularLocation>
    <subcellularLocation>
        <location evidence="2 12">Cell membrane</location>
        <topology evidence="2 12">Multi-pass membrane protein</topology>
    </subcellularLocation>
</comment>
<dbReference type="PRINTS" id="PR01262">
    <property type="entry name" value="INNEXIN"/>
</dbReference>
<keyword evidence="3 12" id="KW-0813">Transport</keyword>
<keyword evidence="4" id="KW-1003">Cell membrane</keyword>
<evidence type="ECO:0000256" key="8">
    <source>
        <dbReference type="ARBA" id="ARBA00022989"/>
    </source>
</evidence>
<keyword evidence="6" id="KW-0303">Gap junction</keyword>
<dbReference type="EMBL" id="JAHWGI010001161">
    <property type="protein sequence ID" value="KAK3923971.1"/>
    <property type="molecule type" value="Genomic_DNA"/>
</dbReference>
<evidence type="ECO:0000256" key="5">
    <source>
        <dbReference type="ARBA" id="ARBA00022692"/>
    </source>
</evidence>
<evidence type="ECO:0000256" key="11">
    <source>
        <dbReference type="ARBA" id="ARBA00023303"/>
    </source>
</evidence>
<dbReference type="AlphaFoldDB" id="A0AAE1HNM1"/>
<protein>
    <recommendedName>
        <fullName evidence="12">Innexin</fullName>
    </recommendedName>
</protein>
<keyword evidence="5 12" id="KW-0812">Transmembrane</keyword>